<gene>
    <name evidence="8" type="ORF">MTR67_002820</name>
</gene>
<evidence type="ECO:0000256" key="2">
    <source>
        <dbReference type="ARBA" id="ARBA00022695"/>
    </source>
</evidence>
<dbReference type="EMBL" id="CP133612">
    <property type="protein sequence ID" value="WMV09435.1"/>
    <property type="molecule type" value="Genomic_DNA"/>
</dbReference>
<evidence type="ECO:0000256" key="1">
    <source>
        <dbReference type="ARBA" id="ARBA00022679"/>
    </source>
</evidence>
<dbReference type="Proteomes" id="UP001234989">
    <property type="component" value="Chromosome 1"/>
</dbReference>
<dbReference type="InterPro" id="IPR041373">
    <property type="entry name" value="RT_RNaseH"/>
</dbReference>
<protein>
    <recommendedName>
        <fullName evidence="7">Reverse transcriptase RNase H-like domain-containing protein</fullName>
    </recommendedName>
</protein>
<evidence type="ECO:0000259" key="7">
    <source>
        <dbReference type="Pfam" id="PF17917"/>
    </source>
</evidence>
<organism evidence="8 9">
    <name type="scientific">Solanum verrucosum</name>
    <dbReference type="NCBI Taxonomy" id="315347"/>
    <lineage>
        <taxon>Eukaryota</taxon>
        <taxon>Viridiplantae</taxon>
        <taxon>Streptophyta</taxon>
        <taxon>Embryophyta</taxon>
        <taxon>Tracheophyta</taxon>
        <taxon>Spermatophyta</taxon>
        <taxon>Magnoliopsida</taxon>
        <taxon>eudicotyledons</taxon>
        <taxon>Gunneridae</taxon>
        <taxon>Pentapetalae</taxon>
        <taxon>asterids</taxon>
        <taxon>lamiids</taxon>
        <taxon>Solanales</taxon>
        <taxon>Solanaceae</taxon>
        <taxon>Solanoideae</taxon>
        <taxon>Solaneae</taxon>
        <taxon>Solanum</taxon>
    </lineage>
</organism>
<keyword evidence="9" id="KW-1185">Reference proteome</keyword>
<proteinExistence type="predicted"/>
<evidence type="ECO:0000256" key="4">
    <source>
        <dbReference type="ARBA" id="ARBA00022759"/>
    </source>
</evidence>
<evidence type="ECO:0000256" key="6">
    <source>
        <dbReference type="ARBA" id="ARBA00022918"/>
    </source>
</evidence>
<dbReference type="GO" id="GO:0004519">
    <property type="term" value="F:endonuclease activity"/>
    <property type="evidence" value="ECO:0007669"/>
    <property type="project" value="UniProtKB-KW"/>
</dbReference>
<sequence>MMFDASGVVLGQRNNKLFHPINYTSMTLNCALKNYKVTEQELLALVYGFEKFRAYLLGIKVVVHTNHAALRDLMENREAKPQFIMWVLLLQEFYFEIKDRKQRENQVVDHLSRSELAATIAGELDIENASSMNC</sequence>
<dbReference type="InterPro" id="IPR043502">
    <property type="entry name" value="DNA/RNA_pol_sf"/>
</dbReference>
<evidence type="ECO:0000313" key="8">
    <source>
        <dbReference type="EMBL" id="WMV09435.1"/>
    </source>
</evidence>
<dbReference type="CDD" id="cd09274">
    <property type="entry name" value="RNase_HI_RT_Ty3"/>
    <property type="match status" value="1"/>
</dbReference>
<reference evidence="8" key="1">
    <citation type="submission" date="2023-08" db="EMBL/GenBank/DDBJ databases">
        <title>A de novo genome assembly of Solanum verrucosum Schlechtendal, a Mexican diploid species geographically isolated from the other diploid A-genome species in potato relatives.</title>
        <authorList>
            <person name="Hosaka K."/>
        </authorList>
    </citation>
    <scope>NUCLEOTIDE SEQUENCE</scope>
    <source>
        <tissue evidence="8">Young leaves</tissue>
    </source>
</reference>
<evidence type="ECO:0000256" key="3">
    <source>
        <dbReference type="ARBA" id="ARBA00022722"/>
    </source>
</evidence>
<keyword evidence="3" id="KW-0540">Nuclease</keyword>
<name>A0AAF0PUF5_SOLVR</name>
<dbReference type="SUPFAM" id="SSF56672">
    <property type="entry name" value="DNA/RNA polymerases"/>
    <property type="match status" value="1"/>
</dbReference>
<dbReference type="GO" id="GO:0016787">
    <property type="term" value="F:hydrolase activity"/>
    <property type="evidence" value="ECO:0007669"/>
    <property type="project" value="UniProtKB-KW"/>
</dbReference>
<dbReference type="AlphaFoldDB" id="A0AAF0PUF5"/>
<evidence type="ECO:0000256" key="5">
    <source>
        <dbReference type="ARBA" id="ARBA00022801"/>
    </source>
</evidence>
<accession>A0AAF0PUF5</accession>
<keyword evidence="6" id="KW-0695">RNA-directed DNA polymerase</keyword>
<feature type="domain" description="Reverse transcriptase RNase H-like" evidence="7">
    <location>
        <begin position="5"/>
        <end position="93"/>
    </location>
</feature>
<dbReference type="PANTHER" id="PTHR34072:SF57">
    <property type="entry name" value="RNA-DIRECTED DNA POLYMERASE"/>
    <property type="match status" value="1"/>
</dbReference>
<evidence type="ECO:0000313" key="9">
    <source>
        <dbReference type="Proteomes" id="UP001234989"/>
    </source>
</evidence>
<keyword evidence="2" id="KW-0548">Nucleotidyltransferase</keyword>
<dbReference type="PANTHER" id="PTHR34072">
    <property type="entry name" value="ENZYMATIC POLYPROTEIN-RELATED"/>
    <property type="match status" value="1"/>
</dbReference>
<dbReference type="GO" id="GO:0003964">
    <property type="term" value="F:RNA-directed DNA polymerase activity"/>
    <property type="evidence" value="ECO:0007669"/>
    <property type="project" value="UniProtKB-KW"/>
</dbReference>
<keyword evidence="1" id="KW-0808">Transferase</keyword>
<dbReference type="Pfam" id="PF17917">
    <property type="entry name" value="RT_RNaseH"/>
    <property type="match status" value="1"/>
</dbReference>
<keyword evidence="4" id="KW-0255">Endonuclease</keyword>
<keyword evidence="5" id="KW-0378">Hydrolase</keyword>